<comment type="subcellular location">
    <subcellularLocation>
        <location evidence="2">Nucleus</location>
    </subcellularLocation>
</comment>
<dbReference type="Proteomes" id="UP000509704">
    <property type="component" value="Chromosome 6"/>
</dbReference>
<dbReference type="GO" id="GO:0009896">
    <property type="term" value="P:positive regulation of catabolic process"/>
    <property type="evidence" value="ECO:0007669"/>
    <property type="project" value="UniProtKB-ARBA"/>
</dbReference>
<evidence type="ECO:0000256" key="12">
    <source>
        <dbReference type="ARBA" id="ARBA00081607"/>
    </source>
</evidence>
<reference evidence="14 15" key="1">
    <citation type="submission" date="2020-07" db="EMBL/GenBank/DDBJ databases">
        <title>The yeast mating-type switching endonuclease HO is a domesticated member of an unorthodox homing genetic element family.</title>
        <authorList>
            <person name="Coughlan A.Y."/>
            <person name="Lombardi L."/>
            <person name="Braun-Galleani S."/>
            <person name="Martos A.R."/>
            <person name="Galeote V."/>
            <person name="Bigey F."/>
            <person name="Dequin S."/>
            <person name="Byrne K.P."/>
            <person name="Wolfe K.H."/>
        </authorList>
    </citation>
    <scope>NUCLEOTIDE SEQUENCE [LARGE SCALE GENOMIC DNA]</scope>
    <source>
        <strain evidence="14 15">NRRL Y-6702</strain>
    </source>
</reference>
<evidence type="ECO:0000256" key="4">
    <source>
        <dbReference type="ARBA" id="ARBA00022723"/>
    </source>
</evidence>
<evidence type="ECO:0000256" key="2">
    <source>
        <dbReference type="ARBA" id="ARBA00004123"/>
    </source>
</evidence>
<dbReference type="GO" id="GO:0005737">
    <property type="term" value="C:cytoplasm"/>
    <property type="evidence" value="ECO:0007669"/>
    <property type="project" value="TreeGrafter"/>
</dbReference>
<dbReference type="GO" id="GO:0031418">
    <property type="term" value="F:L-ascorbic acid binding"/>
    <property type="evidence" value="ECO:0007669"/>
    <property type="project" value="UniProtKB-KW"/>
</dbReference>
<dbReference type="InterPro" id="IPR019601">
    <property type="entry name" value="Oxoglutarate/Fe-dep_Oase_C"/>
</dbReference>
<feature type="domain" description="Fe2OG dioxygenase" evidence="13">
    <location>
        <begin position="138"/>
        <end position="244"/>
    </location>
</feature>
<dbReference type="GeneID" id="59237601"/>
<comment type="cofactor">
    <cofactor evidence="1">
        <name>L-ascorbate</name>
        <dbReference type="ChEBI" id="CHEBI:38290"/>
    </cofactor>
</comment>
<evidence type="ECO:0000259" key="13">
    <source>
        <dbReference type="PROSITE" id="PS51471"/>
    </source>
</evidence>
<evidence type="ECO:0000313" key="15">
    <source>
        <dbReference type="Proteomes" id="UP000509704"/>
    </source>
</evidence>
<dbReference type="RefSeq" id="XP_037145568.1">
    <property type="nucleotide sequence ID" value="XM_037289673.1"/>
</dbReference>
<dbReference type="InterPro" id="IPR006620">
    <property type="entry name" value="Pro_4_hyd_alph"/>
</dbReference>
<dbReference type="EMBL" id="CP058609">
    <property type="protein sequence ID" value="QLG73842.1"/>
    <property type="molecule type" value="Genomic_DNA"/>
</dbReference>
<protein>
    <recommendedName>
        <fullName evidence="12">uS12 prolyl 3,4-dihydroxylase</fullName>
    </recommendedName>
</protein>
<accession>A0A7H9B7Y8</accession>
<keyword evidence="6" id="KW-0223">Dioxygenase</keyword>
<proteinExistence type="inferred from homology"/>
<evidence type="ECO:0000256" key="5">
    <source>
        <dbReference type="ARBA" id="ARBA00022896"/>
    </source>
</evidence>
<dbReference type="PANTHER" id="PTHR12117:SF0">
    <property type="entry name" value="PROLYL 3-HYDROXYLASE OGFOD1"/>
    <property type="match status" value="1"/>
</dbReference>
<dbReference type="GO" id="GO:0006449">
    <property type="term" value="P:regulation of translational termination"/>
    <property type="evidence" value="ECO:0007669"/>
    <property type="project" value="TreeGrafter"/>
</dbReference>
<evidence type="ECO:0000256" key="6">
    <source>
        <dbReference type="ARBA" id="ARBA00022964"/>
    </source>
</evidence>
<evidence type="ECO:0000256" key="9">
    <source>
        <dbReference type="ARBA" id="ARBA00023242"/>
    </source>
</evidence>
<dbReference type="InterPro" id="IPR005123">
    <property type="entry name" value="Oxoglu/Fe-dep_dioxygenase_dom"/>
</dbReference>
<dbReference type="Pfam" id="PF13661">
    <property type="entry name" value="2OG-FeII_Oxy_4"/>
    <property type="match status" value="1"/>
</dbReference>
<keyword evidence="15" id="KW-1185">Reference proteome</keyword>
<dbReference type="SMART" id="SM00702">
    <property type="entry name" value="P4Hc"/>
    <property type="match status" value="1"/>
</dbReference>
<dbReference type="OrthoDB" id="430522at2759"/>
<dbReference type="GO" id="GO:0031543">
    <property type="term" value="F:peptidyl-proline dioxygenase activity"/>
    <property type="evidence" value="ECO:0007669"/>
    <property type="project" value="UniProtKB-ARBA"/>
</dbReference>
<gene>
    <name evidence="14" type="ORF">HG535_0F03530</name>
</gene>
<keyword evidence="4" id="KW-0479">Metal-binding</keyword>
<dbReference type="PANTHER" id="PTHR12117">
    <property type="entry name" value="HISTONE ACETYLTRANSFERASE COMPLEX"/>
    <property type="match status" value="1"/>
</dbReference>
<evidence type="ECO:0000256" key="11">
    <source>
        <dbReference type="ARBA" id="ARBA00051966"/>
    </source>
</evidence>
<dbReference type="Gene3D" id="3.60.130.20">
    <property type="entry name" value="Oxoglutarate/iron-dependent oxygenase, C-terminal degradation domain"/>
    <property type="match status" value="1"/>
</dbReference>
<comment type="catalytic activity">
    <reaction evidence="10">
        <text>[ribosomal protein uS12]-L-proline + 2-oxoglutarate + O2 = [ribosomal protein uS12]-(3S)-3-hydroxy-L-proline + succinate + CO2</text>
        <dbReference type="Rhea" id="RHEA:54156"/>
        <dbReference type="Rhea" id="RHEA-COMP:13816"/>
        <dbReference type="Rhea" id="RHEA-COMP:13818"/>
        <dbReference type="ChEBI" id="CHEBI:15379"/>
        <dbReference type="ChEBI" id="CHEBI:16526"/>
        <dbReference type="ChEBI" id="CHEBI:16810"/>
        <dbReference type="ChEBI" id="CHEBI:30031"/>
        <dbReference type="ChEBI" id="CHEBI:50342"/>
        <dbReference type="ChEBI" id="CHEBI:85428"/>
    </reaction>
</comment>
<organism evidence="14 15">
    <name type="scientific">Zygotorulaspora mrakii</name>
    <name type="common">Zygosaccharomyces mrakii</name>
    <dbReference type="NCBI Taxonomy" id="42260"/>
    <lineage>
        <taxon>Eukaryota</taxon>
        <taxon>Fungi</taxon>
        <taxon>Dikarya</taxon>
        <taxon>Ascomycota</taxon>
        <taxon>Saccharomycotina</taxon>
        <taxon>Saccharomycetes</taxon>
        <taxon>Saccharomycetales</taxon>
        <taxon>Saccharomycetaceae</taxon>
        <taxon>Zygotorulaspora</taxon>
    </lineage>
</organism>
<dbReference type="GO" id="GO:0005506">
    <property type="term" value="F:iron ion binding"/>
    <property type="evidence" value="ECO:0007669"/>
    <property type="project" value="InterPro"/>
</dbReference>
<dbReference type="Pfam" id="PF10637">
    <property type="entry name" value="Ofd1_CTDD"/>
    <property type="match status" value="1"/>
</dbReference>
<dbReference type="GO" id="GO:0010604">
    <property type="term" value="P:positive regulation of macromolecule metabolic process"/>
    <property type="evidence" value="ECO:0007669"/>
    <property type="project" value="UniProtKB-ARBA"/>
</dbReference>
<keyword evidence="9" id="KW-0539">Nucleus</keyword>
<sequence>MKRQNSNSGKNTLKQPLLEEDKVKSLFNAKLWDDDYRRGLKEEIANSKPYNWGTIPELVSDDLLRAVRKEIETEIHFTKKETDIYKVNQSGDLANLAGLDWNDLSRLPNLYKLRQILYSEIYRDFIAYVTDSGKLSGQKADMSINTYTKGCHLLTHDDVIGSRRISFILYLPDPDRTWKSHYGGGLRLFDSIVSNVPCSDSCAKLVPQFNQIAFFKVKPGFSFHDVEEVKVDKHRLSIQGWYHIPQVGEDGHIPGEEEKWVQTNTSTLAQLESNVLQDYEFPKFERDILPYHQVKHFEKVLAQDKVEDMSNNFTVENGIKELTPISAISDEKILNEQELNYLRRYLSEQYLTEDGIAKLQSDFLENSSLQIDDFLNEKKSTLLQKLIKQNELENDCPYKAKDVQTPWKTAIPPHKWRYLYIDGKSLENFQTETDILENLNREELPNFELLKQTLDKSKNSTEIELMDLVEFFKSTIYKKYLALITALCPLSEQVLIRRFRPGKDFTLATKCQLNKILENVDGFVDAVLEGTLCITPFDGWESGEVGGYELYMADNDEEDDENVSKKSQLDKDVEDASVYRTDDSGDSVLLNSSASWNTFNLVLRDESVLEFVKYISWSAKSSRWDIKMQWDVKSTEQESEN</sequence>
<dbReference type="InterPro" id="IPR043044">
    <property type="entry name" value="TPA1/Ofd1_C"/>
</dbReference>
<evidence type="ECO:0000256" key="8">
    <source>
        <dbReference type="ARBA" id="ARBA00023004"/>
    </source>
</evidence>
<evidence type="ECO:0000256" key="7">
    <source>
        <dbReference type="ARBA" id="ARBA00023002"/>
    </source>
</evidence>
<keyword evidence="8" id="KW-0408">Iron</keyword>
<name>A0A7H9B7Y8_ZYGMR</name>
<evidence type="ECO:0000256" key="10">
    <source>
        <dbReference type="ARBA" id="ARBA00047444"/>
    </source>
</evidence>
<evidence type="ECO:0000256" key="1">
    <source>
        <dbReference type="ARBA" id="ARBA00001961"/>
    </source>
</evidence>
<keyword evidence="5" id="KW-0847">Vitamin C</keyword>
<keyword evidence="7" id="KW-0560">Oxidoreductase</keyword>
<dbReference type="InterPro" id="IPR039558">
    <property type="entry name" value="TPA1/OFD1_N"/>
</dbReference>
<dbReference type="KEGG" id="zmk:HG535_0F03530"/>
<comment type="catalytic activity">
    <reaction evidence="11">
        <text>[ribosomal protein uS12]-(3S)-3-hydroxy-L-proline + 2-oxoglutarate + O2 = [ribosomal protein uS12]-(3S)-3,4-dihydroxy-L-proline + succinate + CO2</text>
        <dbReference type="Rhea" id="RHEA:54160"/>
        <dbReference type="Rhea" id="RHEA-COMP:13817"/>
        <dbReference type="Rhea" id="RHEA-COMP:13818"/>
        <dbReference type="ChEBI" id="CHEBI:15379"/>
        <dbReference type="ChEBI" id="CHEBI:16526"/>
        <dbReference type="ChEBI" id="CHEBI:16810"/>
        <dbReference type="ChEBI" id="CHEBI:30031"/>
        <dbReference type="ChEBI" id="CHEBI:85428"/>
        <dbReference type="ChEBI" id="CHEBI:138052"/>
    </reaction>
</comment>
<evidence type="ECO:0000256" key="3">
    <source>
        <dbReference type="ARBA" id="ARBA00007443"/>
    </source>
</evidence>
<dbReference type="FunFam" id="3.60.130.20:FF:000002">
    <property type="entry name" value="Prolyl 3,4-dihydroxylase TPA1"/>
    <property type="match status" value="1"/>
</dbReference>
<dbReference type="AlphaFoldDB" id="A0A7H9B7Y8"/>
<dbReference type="FunFam" id="2.60.120.620:FF:000014">
    <property type="entry name" value="Prolyl 3,4-dihydroxylase TPA1"/>
    <property type="match status" value="1"/>
</dbReference>
<dbReference type="GO" id="GO:0005634">
    <property type="term" value="C:nucleus"/>
    <property type="evidence" value="ECO:0007669"/>
    <property type="project" value="UniProtKB-SubCell"/>
</dbReference>
<dbReference type="PROSITE" id="PS51471">
    <property type="entry name" value="FE2OG_OXY"/>
    <property type="match status" value="1"/>
</dbReference>
<comment type="similarity">
    <text evidence="3">Belongs to the TPA1 family.</text>
</comment>
<dbReference type="InterPro" id="IPR051842">
    <property type="entry name" value="uS12_prolyl_hydroxylase"/>
</dbReference>
<evidence type="ECO:0000313" key="14">
    <source>
        <dbReference type="EMBL" id="QLG73842.1"/>
    </source>
</evidence>
<dbReference type="Gene3D" id="2.60.120.620">
    <property type="entry name" value="q2cbj1_9rhob like domain"/>
    <property type="match status" value="1"/>
</dbReference>